<organism evidence="2 3">
    <name type="scientific">Actinidia rufa</name>
    <dbReference type="NCBI Taxonomy" id="165716"/>
    <lineage>
        <taxon>Eukaryota</taxon>
        <taxon>Viridiplantae</taxon>
        <taxon>Streptophyta</taxon>
        <taxon>Embryophyta</taxon>
        <taxon>Tracheophyta</taxon>
        <taxon>Spermatophyta</taxon>
        <taxon>Magnoliopsida</taxon>
        <taxon>eudicotyledons</taxon>
        <taxon>Gunneridae</taxon>
        <taxon>Pentapetalae</taxon>
        <taxon>asterids</taxon>
        <taxon>Ericales</taxon>
        <taxon>Actinidiaceae</taxon>
        <taxon>Actinidia</taxon>
    </lineage>
</organism>
<feature type="region of interest" description="Disordered" evidence="1">
    <location>
        <begin position="172"/>
        <end position="199"/>
    </location>
</feature>
<proteinExistence type="predicted"/>
<keyword evidence="3" id="KW-1185">Reference proteome</keyword>
<sequence>MLPRLRECDRGYVRGRAPVQARGRARGLGRGRGRVERASSASSVLGGYEEVPQIFHFTSKALREFVRGIRDEIQQPSPPPLVVVEPVMHGVLAEPRAQSAMREFRRQDPPRFSGEPNPIKAELWLKRITLAFEMIELNEDVLYIRAATKVVSFELDTFEEVMKKALIIDREGNNSRGKGRSTRSDSSNPLIPSHSNPSNIGLPLSTNFRVHISQDHLEFGQPQLGYKPPTLTILAPPPSSPASRASAPRGQQQ</sequence>
<comment type="caution">
    <text evidence="2">The sequence shown here is derived from an EMBL/GenBank/DDBJ whole genome shotgun (WGS) entry which is preliminary data.</text>
</comment>
<dbReference type="OrthoDB" id="1160537at2759"/>
<evidence type="ECO:0000256" key="1">
    <source>
        <dbReference type="SAM" id="MobiDB-lite"/>
    </source>
</evidence>
<protein>
    <submittedName>
        <fullName evidence="2">Uncharacterized protein</fullName>
    </submittedName>
</protein>
<name>A0A7J0FKD9_9ERIC</name>
<feature type="compositionally biased region" description="Low complexity" evidence="1">
    <location>
        <begin position="241"/>
        <end position="253"/>
    </location>
</feature>
<feature type="compositionally biased region" description="Polar residues" evidence="1">
    <location>
        <begin position="184"/>
        <end position="199"/>
    </location>
</feature>
<reference evidence="2 3" key="1">
    <citation type="submission" date="2019-07" db="EMBL/GenBank/DDBJ databases">
        <title>De Novo Assembly of kiwifruit Actinidia rufa.</title>
        <authorList>
            <person name="Sugita-Konishi S."/>
            <person name="Sato K."/>
            <person name="Mori E."/>
            <person name="Abe Y."/>
            <person name="Kisaki G."/>
            <person name="Hamano K."/>
            <person name="Suezawa K."/>
            <person name="Otani M."/>
            <person name="Fukuda T."/>
            <person name="Manabe T."/>
            <person name="Gomi K."/>
            <person name="Tabuchi M."/>
            <person name="Akimitsu K."/>
            <person name="Kataoka I."/>
        </authorList>
    </citation>
    <scope>NUCLEOTIDE SEQUENCE [LARGE SCALE GENOMIC DNA]</scope>
    <source>
        <strain evidence="3">cv. Fuchu</strain>
    </source>
</reference>
<dbReference type="Proteomes" id="UP000585474">
    <property type="component" value="Unassembled WGS sequence"/>
</dbReference>
<accession>A0A7J0FKD9</accession>
<evidence type="ECO:0000313" key="3">
    <source>
        <dbReference type="Proteomes" id="UP000585474"/>
    </source>
</evidence>
<evidence type="ECO:0000313" key="2">
    <source>
        <dbReference type="EMBL" id="GFY99168.1"/>
    </source>
</evidence>
<gene>
    <name evidence="2" type="ORF">Acr_13g0005690</name>
</gene>
<feature type="region of interest" description="Disordered" evidence="1">
    <location>
        <begin position="220"/>
        <end position="253"/>
    </location>
</feature>
<dbReference type="EMBL" id="BJWL01000013">
    <property type="protein sequence ID" value="GFY99168.1"/>
    <property type="molecule type" value="Genomic_DNA"/>
</dbReference>
<dbReference type="AlphaFoldDB" id="A0A7J0FKD9"/>